<evidence type="ECO:0000256" key="1">
    <source>
        <dbReference type="SAM" id="Phobius"/>
    </source>
</evidence>
<dbReference type="Proteomes" id="UP000070456">
    <property type="component" value="Unassembled WGS sequence"/>
</dbReference>
<feature type="transmembrane region" description="Helical" evidence="1">
    <location>
        <begin position="23"/>
        <end position="48"/>
    </location>
</feature>
<proteinExistence type="predicted"/>
<dbReference type="RefSeq" id="WP_068556699.1">
    <property type="nucleotide sequence ID" value="NZ_LOEE01000046.1"/>
</dbReference>
<dbReference type="EMBL" id="LOEE01000046">
    <property type="protein sequence ID" value="KXG74741.1"/>
    <property type="molecule type" value="Genomic_DNA"/>
</dbReference>
<keyword evidence="1" id="KW-0472">Membrane</keyword>
<accession>A0A140L2G6</accession>
<name>A0A140L2G6_9FIRM</name>
<evidence type="ECO:0000313" key="3">
    <source>
        <dbReference type="Proteomes" id="UP000070456"/>
    </source>
</evidence>
<protein>
    <submittedName>
        <fullName evidence="2">Uncharacterized protein</fullName>
    </submittedName>
</protein>
<organism evidence="2 3">
    <name type="scientific">Thermotalea metallivorans</name>
    <dbReference type="NCBI Taxonomy" id="520762"/>
    <lineage>
        <taxon>Bacteria</taxon>
        <taxon>Bacillati</taxon>
        <taxon>Bacillota</taxon>
        <taxon>Clostridia</taxon>
        <taxon>Peptostreptococcales</taxon>
        <taxon>Thermotaleaceae</taxon>
        <taxon>Thermotalea</taxon>
    </lineage>
</organism>
<reference evidence="2 3" key="1">
    <citation type="submission" date="2015-12" db="EMBL/GenBank/DDBJ databases">
        <title>Draft genome sequence of the thermoanaerobe Thermotalea metallivorans, an isolate from the runoff channel of the Great Artesian Basin, Australia.</title>
        <authorList>
            <person name="Patel B.K."/>
        </authorList>
    </citation>
    <scope>NUCLEOTIDE SEQUENCE [LARGE SCALE GENOMIC DNA]</scope>
    <source>
        <strain evidence="2 3">B2-1</strain>
    </source>
</reference>
<evidence type="ECO:0000313" key="2">
    <source>
        <dbReference type="EMBL" id="KXG74741.1"/>
    </source>
</evidence>
<feature type="transmembrane region" description="Helical" evidence="1">
    <location>
        <begin position="68"/>
        <end position="89"/>
    </location>
</feature>
<keyword evidence="3" id="KW-1185">Reference proteome</keyword>
<keyword evidence="1" id="KW-1133">Transmembrane helix</keyword>
<dbReference type="AlphaFoldDB" id="A0A140L2G6"/>
<comment type="caution">
    <text evidence="2">The sequence shown here is derived from an EMBL/GenBank/DDBJ whole genome shotgun (WGS) entry which is preliminary data.</text>
</comment>
<sequence length="114" mass="13641">MQEREVMYDGKMDKGYGKYEEKMMVVLILDLMVGHLLYPAVHCTRRIFQRHIMNYPRLVGRGMGMKKWLLWTIICILCVSILLYVGRFFSYRGNKVKFGEKKMHYIYTGNVDYI</sequence>
<dbReference type="STRING" id="520762.AN619_20810"/>
<gene>
    <name evidence="2" type="ORF">AN619_20810</name>
</gene>
<keyword evidence="1" id="KW-0812">Transmembrane</keyword>